<gene>
    <name evidence="1" type="ORF">DHETER_LOCUS12832</name>
</gene>
<feature type="non-terminal residue" evidence="1">
    <location>
        <position position="1"/>
    </location>
</feature>
<dbReference type="EMBL" id="CAJVPU010032875">
    <property type="protein sequence ID" value="CAG8720962.1"/>
    <property type="molecule type" value="Genomic_DNA"/>
</dbReference>
<evidence type="ECO:0000313" key="1">
    <source>
        <dbReference type="EMBL" id="CAG8720962.1"/>
    </source>
</evidence>
<accession>A0ACA9PRC6</accession>
<sequence length="57" mass="6608">LAAENNNYSAMYNLGITLILNGNDDERSEGEKWLIKAAKNKHQKAIDYCREHHIVFF</sequence>
<proteinExistence type="predicted"/>
<protein>
    <submittedName>
        <fullName evidence="1">2510_t:CDS:1</fullName>
    </submittedName>
</protein>
<name>A0ACA9PRC6_9GLOM</name>
<reference evidence="1" key="1">
    <citation type="submission" date="2021-06" db="EMBL/GenBank/DDBJ databases">
        <authorList>
            <person name="Kallberg Y."/>
            <person name="Tangrot J."/>
            <person name="Rosling A."/>
        </authorList>
    </citation>
    <scope>NUCLEOTIDE SEQUENCE</scope>
    <source>
        <strain evidence="1">IL203A</strain>
    </source>
</reference>
<keyword evidence="2" id="KW-1185">Reference proteome</keyword>
<evidence type="ECO:0000313" key="2">
    <source>
        <dbReference type="Proteomes" id="UP000789702"/>
    </source>
</evidence>
<organism evidence="1 2">
    <name type="scientific">Dentiscutata heterogama</name>
    <dbReference type="NCBI Taxonomy" id="1316150"/>
    <lineage>
        <taxon>Eukaryota</taxon>
        <taxon>Fungi</taxon>
        <taxon>Fungi incertae sedis</taxon>
        <taxon>Mucoromycota</taxon>
        <taxon>Glomeromycotina</taxon>
        <taxon>Glomeromycetes</taxon>
        <taxon>Diversisporales</taxon>
        <taxon>Gigasporaceae</taxon>
        <taxon>Dentiscutata</taxon>
    </lineage>
</organism>
<dbReference type="Proteomes" id="UP000789702">
    <property type="component" value="Unassembled WGS sequence"/>
</dbReference>
<comment type="caution">
    <text evidence="1">The sequence shown here is derived from an EMBL/GenBank/DDBJ whole genome shotgun (WGS) entry which is preliminary data.</text>
</comment>